<evidence type="ECO:0000256" key="1">
    <source>
        <dbReference type="ARBA" id="ARBA00022679"/>
    </source>
</evidence>
<evidence type="ECO:0000256" key="4">
    <source>
        <dbReference type="ARBA" id="ARBA00022759"/>
    </source>
</evidence>
<keyword evidence="2" id="KW-0548">Nucleotidyltransferase</keyword>
<dbReference type="PANTHER" id="PTHR37984">
    <property type="entry name" value="PROTEIN CBG26694"/>
    <property type="match status" value="1"/>
</dbReference>
<keyword evidence="1" id="KW-0808">Transferase</keyword>
<feature type="non-terminal residue" evidence="8">
    <location>
        <position position="1"/>
    </location>
</feature>
<evidence type="ECO:0000256" key="6">
    <source>
        <dbReference type="ARBA" id="ARBA00022918"/>
    </source>
</evidence>
<keyword evidence="9" id="KW-1185">Reference proteome</keyword>
<organism evidence="8 9">
    <name type="scientific">Dinothrombium tinctorium</name>
    <dbReference type="NCBI Taxonomy" id="1965070"/>
    <lineage>
        <taxon>Eukaryota</taxon>
        <taxon>Metazoa</taxon>
        <taxon>Ecdysozoa</taxon>
        <taxon>Arthropoda</taxon>
        <taxon>Chelicerata</taxon>
        <taxon>Arachnida</taxon>
        <taxon>Acari</taxon>
        <taxon>Acariformes</taxon>
        <taxon>Trombidiformes</taxon>
        <taxon>Prostigmata</taxon>
        <taxon>Anystina</taxon>
        <taxon>Parasitengona</taxon>
        <taxon>Trombidioidea</taxon>
        <taxon>Trombidiidae</taxon>
        <taxon>Dinothrombium</taxon>
    </lineage>
</organism>
<evidence type="ECO:0000256" key="5">
    <source>
        <dbReference type="ARBA" id="ARBA00022801"/>
    </source>
</evidence>
<sequence>KEDGYHPVAYESRLLRGAEVNYSITEKECLAVVFACVAFRSYLLGHFFKIVTDHTSLTWLLNKKDPSRRCARWIMILTEFNFEIEYKSGKLHLDADFFSRNPIDSDNKTMQEFVELDNLFVSSSRIRRHCHIS</sequence>
<dbReference type="InterPro" id="IPR041373">
    <property type="entry name" value="RT_RNaseH"/>
</dbReference>
<dbReference type="EMBL" id="NCKU01018601">
    <property type="protein sequence ID" value="RWR98824.1"/>
    <property type="molecule type" value="Genomic_DNA"/>
</dbReference>
<reference evidence="8 9" key="1">
    <citation type="journal article" date="2018" name="Gigascience">
        <title>Genomes of trombidid mites reveal novel predicted allergens and laterally-transferred genes associated with secondary metabolism.</title>
        <authorList>
            <person name="Dong X."/>
            <person name="Chaisiri K."/>
            <person name="Xia D."/>
            <person name="Armstrong S.D."/>
            <person name="Fang Y."/>
            <person name="Donnelly M.J."/>
            <person name="Kadowaki T."/>
            <person name="McGarry J.W."/>
            <person name="Darby A.C."/>
            <person name="Makepeace B.L."/>
        </authorList>
    </citation>
    <scope>NUCLEOTIDE SEQUENCE [LARGE SCALE GENOMIC DNA]</scope>
    <source>
        <strain evidence="8">UoL-WK</strain>
    </source>
</reference>
<dbReference type="GO" id="GO:0016787">
    <property type="term" value="F:hydrolase activity"/>
    <property type="evidence" value="ECO:0007669"/>
    <property type="project" value="UniProtKB-KW"/>
</dbReference>
<evidence type="ECO:0000313" key="8">
    <source>
        <dbReference type="EMBL" id="RWR98824.1"/>
    </source>
</evidence>
<dbReference type="CDD" id="cd09274">
    <property type="entry name" value="RNase_HI_RT_Ty3"/>
    <property type="match status" value="1"/>
</dbReference>
<name>A0A3S4Q4Y5_9ACAR</name>
<dbReference type="GO" id="GO:0004519">
    <property type="term" value="F:endonuclease activity"/>
    <property type="evidence" value="ECO:0007669"/>
    <property type="project" value="UniProtKB-KW"/>
</dbReference>
<proteinExistence type="predicted"/>
<dbReference type="STRING" id="1965070.A0A3S4Q4Y5"/>
<evidence type="ECO:0000259" key="7">
    <source>
        <dbReference type="Pfam" id="PF17917"/>
    </source>
</evidence>
<dbReference type="Proteomes" id="UP000285301">
    <property type="component" value="Unassembled WGS sequence"/>
</dbReference>
<feature type="domain" description="Reverse transcriptase RNase H-like" evidence="7">
    <location>
        <begin position="2"/>
        <end position="80"/>
    </location>
</feature>
<evidence type="ECO:0000313" key="9">
    <source>
        <dbReference type="Proteomes" id="UP000285301"/>
    </source>
</evidence>
<keyword evidence="3" id="KW-0540">Nuclease</keyword>
<dbReference type="OrthoDB" id="6491597at2759"/>
<dbReference type="AlphaFoldDB" id="A0A3S4Q4Y5"/>
<dbReference type="PANTHER" id="PTHR37984:SF5">
    <property type="entry name" value="PROTEIN NYNRIN-LIKE"/>
    <property type="match status" value="1"/>
</dbReference>
<dbReference type="SUPFAM" id="SSF56672">
    <property type="entry name" value="DNA/RNA polymerases"/>
    <property type="match status" value="1"/>
</dbReference>
<dbReference type="GO" id="GO:0003964">
    <property type="term" value="F:RNA-directed DNA polymerase activity"/>
    <property type="evidence" value="ECO:0007669"/>
    <property type="project" value="UniProtKB-KW"/>
</dbReference>
<keyword evidence="6" id="KW-0695">RNA-directed DNA polymerase</keyword>
<evidence type="ECO:0000256" key="3">
    <source>
        <dbReference type="ARBA" id="ARBA00022722"/>
    </source>
</evidence>
<evidence type="ECO:0000256" key="2">
    <source>
        <dbReference type="ARBA" id="ARBA00022695"/>
    </source>
</evidence>
<dbReference type="InterPro" id="IPR050951">
    <property type="entry name" value="Retrovirus_Pol_polyprotein"/>
</dbReference>
<comment type="caution">
    <text evidence="8">The sequence shown here is derived from an EMBL/GenBank/DDBJ whole genome shotgun (WGS) entry which is preliminary data.</text>
</comment>
<keyword evidence="4" id="KW-0255">Endonuclease</keyword>
<accession>A0A3S4Q4Y5</accession>
<dbReference type="Pfam" id="PF17917">
    <property type="entry name" value="RT_RNaseH"/>
    <property type="match status" value="1"/>
</dbReference>
<dbReference type="InterPro" id="IPR043502">
    <property type="entry name" value="DNA/RNA_pol_sf"/>
</dbReference>
<protein>
    <recommendedName>
        <fullName evidence="7">Reverse transcriptase RNase H-like domain-containing protein</fullName>
    </recommendedName>
</protein>
<gene>
    <name evidence="8" type="ORF">B4U79_01430</name>
</gene>
<keyword evidence="5" id="KW-0378">Hydrolase</keyword>